<gene>
    <name evidence="1" type="ORF">QAD02_016518</name>
</gene>
<name>A0ACC2PCK6_9HYME</name>
<proteinExistence type="predicted"/>
<sequence>MGSELCDIMGTEVFQGLFERIKEGQAYDLVIIEDVQTWLDKSEDGCIYVSFGSMVRIETLPKYVLDALYASFKNISPVRVLMKIAKPEELPPNLPKNVMTQSWFSQVQVLKHKNIRAFVTHGGLASIQESVYAGVPMVGIPLFGDQNFNVISQVRRNVAVSLQLDGITEKTLTTAFKEILNNPSYKQNADEASKNFLDRPMAPIDTAVFWIEYVARHGKKCLRSPIVDMPWWQANLMDVYTVILIVPLIALYLLKLMFLSIFFAFFPRWKPENAKKTQ</sequence>
<evidence type="ECO:0000313" key="2">
    <source>
        <dbReference type="Proteomes" id="UP001239111"/>
    </source>
</evidence>
<protein>
    <submittedName>
        <fullName evidence="1">Uncharacterized protein</fullName>
    </submittedName>
</protein>
<dbReference type="EMBL" id="CM056742">
    <property type="protein sequence ID" value="KAJ8680731.1"/>
    <property type="molecule type" value="Genomic_DNA"/>
</dbReference>
<organism evidence="1 2">
    <name type="scientific">Eretmocerus hayati</name>
    <dbReference type="NCBI Taxonomy" id="131215"/>
    <lineage>
        <taxon>Eukaryota</taxon>
        <taxon>Metazoa</taxon>
        <taxon>Ecdysozoa</taxon>
        <taxon>Arthropoda</taxon>
        <taxon>Hexapoda</taxon>
        <taxon>Insecta</taxon>
        <taxon>Pterygota</taxon>
        <taxon>Neoptera</taxon>
        <taxon>Endopterygota</taxon>
        <taxon>Hymenoptera</taxon>
        <taxon>Apocrita</taxon>
        <taxon>Proctotrupomorpha</taxon>
        <taxon>Chalcidoidea</taxon>
        <taxon>Aphelinidae</taxon>
        <taxon>Aphelininae</taxon>
        <taxon>Eretmocerus</taxon>
    </lineage>
</organism>
<reference evidence="1" key="1">
    <citation type="submission" date="2023-04" db="EMBL/GenBank/DDBJ databases">
        <title>A chromosome-level genome assembly of the parasitoid wasp Eretmocerus hayati.</title>
        <authorList>
            <person name="Zhong Y."/>
            <person name="Liu S."/>
            <person name="Liu Y."/>
        </authorList>
    </citation>
    <scope>NUCLEOTIDE SEQUENCE</scope>
    <source>
        <strain evidence="1">ZJU_SS_LIU_2023</strain>
    </source>
</reference>
<evidence type="ECO:0000313" key="1">
    <source>
        <dbReference type="EMBL" id="KAJ8680731.1"/>
    </source>
</evidence>
<dbReference type="Proteomes" id="UP001239111">
    <property type="component" value="Chromosome 2"/>
</dbReference>
<comment type="caution">
    <text evidence="1">The sequence shown here is derived from an EMBL/GenBank/DDBJ whole genome shotgun (WGS) entry which is preliminary data.</text>
</comment>
<keyword evidence="2" id="KW-1185">Reference proteome</keyword>
<accession>A0ACC2PCK6</accession>